<sequence length="125" mass="13689">MSEIADQYALGLAGEHIAVAWYQDLGYTCVDTRARCRAGEIDAVLRDADGTIVFLEVKTRRGRSYGGAEAVGSKKLATMRRCAAEWLSRWPDTAHVPVRFDVVEVVLKGANYTASRFMGVEDGAC</sequence>
<accession>A0ABT1FXY8</accession>
<evidence type="ECO:0000313" key="4">
    <source>
        <dbReference type="Proteomes" id="UP001204000"/>
    </source>
</evidence>
<dbReference type="HAMAP" id="MF_00048">
    <property type="entry name" value="UPF0102"/>
    <property type="match status" value="1"/>
</dbReference>
<dbReference type="InterPro" id="IPR011335">
    <property type="entry name" value="Restrct_endonuc-II-like"/>
</dbReference>
<evidence type="ECO:0000313" key="3">
    <source>
        <dbReference type="EMBL" id="MCP1386631.1"/>
    </source>
</evidence>
<dbReference type="Gene3D" id="3.40.1350.10">
    <property type="match status" value="1"/>
</dbReference>
<dbReference type="InterPro" id="IPR003509">
    <property type="entry name" value="UPF0102_YraN-like"/>
</dbReference>
<dbReference type="InterPro" id="IPR011856">
    <property type="entry name" value="tRNA_endonuc-like_dom_sf"/>
</dbReference>
<evidence type="ECO:0000256" key="1">
    <source>
        <dbReference type="ARBA" id="ARBA00006738"/>
    </source>
</evidence>
<comment type="caution">
    <text evidence="3">The sequence shown here is derived from an EMBL/GenBank/DDBJ whole genome shotgun (WGS) entry which is preliminary data.</text>
</comment>
<reference evidence="3" key="1">
    <citation type="submission" date="2022-05" db="EMBL/GenBank/DDBJ databases">
        <title>Corynebacterium sp. TA-R-1 sp. nov., isolated from human feces.</title>
        <authorList>
            <person name="Shamsuzzaman M."/>
            <person name="Dahal R.H."/>
        </authorList>
    </citation>
    <scope>NUCLEOTIDE SEQUENCE</scope>
    <source>
        <strain evidence="3">TA-R-1</strain>
    </source>
</reference>
<dbReference type="EMBL" id="JAMFTQ010000001">
    <property type="protein sequence ID" value="MCP1386631.1"/>
    <property type="molecule type" value="Genomic_DNA"/>
</dbReference>
<protein>
    <recommendedName>
        <fullName evidence="2">UPF0102 protein M5J20_00250</fullName>
    </recommendedName>
</protein>
<dbReference type="PANTHER" id="PTHR34039:SF1">
    <property type="entry name" value="UPF0102 PROTEIN YRAN"/>
    <property type="match status" value="1"/>
</dbReference>
<dbReference type="Pfam" id="PF02021">
    <property type="entry name" value="UPF0102"/>
    <property type="match status" value="1"/>
</dbReference>
<dbReference type="Proteomes" id="UP001204000">
    <property type="component" value="Unassembled WGS sequence"/>
</dbReference>
<evidence type="ECO:0000256" key="2">
    <source>
        <dbReference type="HAMAP-Rule" id="MF_00048"/>
    </source>
</evidence>
<dbReference type="SUPFAM" id="SSF52980">
    <property type="entry name" value="Restriction endonuclease-like"/>
    <property type="match status" value="1"/>
</dbReference>
<name>A0ABT1FXY8_9CORY</name>
<dbReference type="PANTHER" id="PTHR34039">
    <property type="entry name" value="UPF0102 PROTEIN YRAN"/>
    <property type="match status" value="1"/>
</dbReference>
<proteinExistence type="inferred from homology"/>
<comment type="similarity">
    <text evidence="1 2">Belongs to the UPF0102 family.</text>
</comment>
<dbReference type="RefSeq" id="WP_253575257.1">
    <property type="nucleotide sequence ID" value="NZ_JAMFTQ010000001.1"/>
</dbReference>
<organism evidence="3 4">
    <name type="scientific">Corynebacterium stercoris</name>
    <dbReference type="NCBI Taxonomy" id="2943490"/>
    <lineage>
        <taxon>Bacteria</taxon>
        <taxon>Bacillati</taxon>
        <taxon>Actinomycetota</taxon>
        <taxon>Actinomycetes</taxon>
        <taxon>Mycobacteriales</taxon>
        <taxon>Corynebacteriaceae</taxon>
        <taxon>Corynebacterium</taxon>
    </lineage>
</organism>
<keyword evidence="4" id="KW-1185">Reference proteome</keyword>
<gene>
    <name evidence="3" type="ORF">M5J20_00250</name>
</gene>